<evidence type="ECO:0000313" key="1">
    <source>
        <dbReference type="EMBL" id="KAF2239388.1"/>
    </source>
</evidence>
<dbReference type="Proteomes" id="UP000800092">
    <property type="component" value="Unassembled WGS sequence"/>
</dbReference>
<proteinExistence type="predicted"/>
<evidence type="ECO:0008006" key="3">
    <source>
        <dbReference type="Google" id="ProtNLM"/>
    </source>
</evidence>
<gene>
    <name evidence="1" type="ORF">EV356DRAFT_439303</name>
</gene>
<dbReference type="AlphaFoldDB" id="A0A6A6HNJ5"/>
<organism evidence="1 2">
    <name type="scientific">Viridothelium virens</name>
    <name type="common">Speckled blister lichen</name>
    <name type="synonym">Trypethelium virens</name>
    <dbReference type="NCBI Taxonomy" id="1048519"/>
    <lineage>
        <taxon>Eukaryota</taxon>
        <taxon>Fungi</taxon>
        <taxon>Dikarya</taxon>
        <taxon>Ascomycota</taxon>
        <taxon>Pezizomycotina</taxon>
        <taxon>Dothideomycetes</taxon>
        <taxon>Dothideomycetes incertae sedis</taxon>
        <taxon>Trypetheliales</taxon>
        <taxon>Trypetheliaceae</taxon>
        <taxon>Viridothelium</taxon>
    </lineage>
</organism>
<reference evidence="1" key="1">
    <citation type="journal article" date="2020" name="Stud. Mycol.">
        <title>101 Dothideomycetes genomes: a test case for predicting lifestyles and emergence of pathogens.</title>
        <authorList>
            <person name="Haridas S."/>
            <person name="Albert R."/>
            <person name="Binder M."/>
            <person name="Bloem J."/>
            <person name="Labutti K."/>
            <person name="Salamov A."/>
            <person name="Andreopoulos B."/>
            <person name="Baker S."/>
            <person name="Barry K."/>
            <person name="Bills G."/>
            <person name="Bluhm B."/>
            <person name="Cannon C."/>
            <person name="Castanera R."/>
            <person name="Culley D."/>
            <person name="Daum C."/>
            <person name="Ezra D."/>
            <person name="Gonzalez J."/>
            <person name="Henrissat B."/>
            <person name="Kuo A."/>
            <person name="Liang C."/>
            <person name="Lipzen A."/>
            <person name="Lutzoni F."/>
            <person name="Magnuson J."/>
            <person name="Mondo S."/>
            <person name="Nolan M."/>
            <person name="Ohm R."/>
            <person name="Pangilinan J."/>
            <person name="Park H.-J."/>
            <person name="Ramirez L."/>
            <person name="Alfaro M."/>
            <person name="Sun H."/>
            <person name="Tritt A."/>
            <person name="Yoshinaga Y."/>
            <person name="Zwiers L.-H."/>
            <person name="Turgeon B."/>
            <person name="Goodwin S."/>
            <person name="Spatafora J."/>
            <person name="Crous P."/>
            <person name="Grigoriev I."/>
        </authorList>
    </citation>
    <scope>NUCLEOTIDE SEQUENCE</scope>
    <source>
        <strain evidence="1">Tuck. ex Michener</strain>
    </source>
</reference>
<protein>
    <recommendedName>
        <fullName evidence="3">Phytanoyl-CoA dioxygenase</fullName>
    </recommendedName>
</protein>
<keyword evidence="2" id="KW-1185">Reference proteome</keyword>
<accession>A0A6A6HNJ5</accession>
<dbReference type="SUPFAM" id="SSF51197">
    <property type="entry name" value="Clavaminate synthase-like"/>
    <property type="match status" value="1"/>
</dbReference>
<dbReference type="OrthoDB" id="2328924at2759"/>
<name>A0A6A6HNJ5_VIRVR</name>
<dbReference type="PANTHER" id="PTHR40128">
    <property type="entry name" value="EXPRESSED PROTEIN"/>
    <property type="match status" value="1"/>
</dbReference>
<dbReference type="PANTHER" id="PTHR40128:SF1">
    <property type="entry name" value="PHYTANOYL-COA HYDROXYLASE"/>
    <property type="match status" value="1"/>
</dbReference>
<evidence type="ECO:0000313" key="2">
    <source>
        <dbReference type="Proteomes" id="UP000800092"/>
    </source>
</evidence>
<dbReference type="Pfam" id="PF05721">
    <property type="entry name" value="PhyH"/>
    <property type="match status" value="1"/>
</dbReference>
<dbReference type="EMBL" id="ML991773">
    <property type="protein sequence ID" value="KAF2239388.1"/>
    <property type="molecule type" value="Genomic_DNA"/>
</dbReference>
<sequence>MAAIQQAPVAAHELVVEPGQLPKLRSNYGNVIDSESTGWLKPTPRDTPLEEMRRRFDEDGYVWVKNVIPREVVLDMRQHYFEHMSPTGLLAPNTSPRAGIFNPALNPLTHHGVGGHDLPPSAEQVSLLTSAHSTSSYLAFLKNDSLRAFIRGFTGWEQEVLVVRTLLRHNVPRGLSTGVHYDKLFLRGGSADFLTGWVPIGDCGAEGGGLMYLEGSTALGKKIEAEFWRGSEGMTPEQRIDAFNVNMTRDGQLTHDAEEFGRTKGEGRMRWLTGNFEAGDVVFHNPYMIHGASKNEDPEGRIRLSTDLRFYEEGAALDKRWMSIWRPDDGL</sequence>
<dbReference type="InterPro" id="IPR008775">
    <property type="entry name" value="Phytyl_CoA_dOase-like"/>
</dbReference>
<dbReference type="Gene3D" id="2.60.120.620">
    <property type="entry name" value="q2cbj1_9rhob like domain"/>
    <property type="match status" value="1"/>
</dbReference>